<dbReference type="InterPro" id="IPR009057">
    <property type="entry name" value="Homeodomain-like_sf"/>
</dbReference>
<organism evidence="7 8">
    <name type="scientific">Paenibacillus azoreducens</name>
    <dbReference type="NCBI Taxonomy" id="116718"/>
    <lineage>
        <taxon>Bacteria</taxon>
        <taxon>Bacillati</taxon>
        <taxon>Bacillota</taxon>
        <taxon>Bacilli</taxon>
        <taxon>Bacillales</taxon>
        <taxon>Paenibacillaceae</taxon>
        <taxon>Paenibacillus</taxon>
    </lineage>
</organism>
<protein>
    <recommendedName>
        <fullName evidence="9">Response regulator</fullName>
    </recommendedName>
</protein>
<evidence type="ECO:0000313" key="7">
    <source>
        <dbReference type="EMBL" id="GIO48200.1"/>
    </source>
</evidence>
<feature type="domain" description="Response regulatory" evidence="6">
    <location>
        <begin position="2"/>
        <end position="119"/>
    </location>
</feature>
<dbReference type="InterPro" id="IPR001789">
    <property type="entry name" value="Sig_transdc_resp-reg_receiver"/>
</dbReference>
<evidence type="ECO:0000256" key="3">
    <source>
        <dbReference type="ARBA" id="ARBA00023163"/>
    </source>
</evidence>
<evidence type="ECO:0008006" key="9">
    <source>
        <dbReference type="Google" id="ProtNLM"/>
    </source>
</evidence>
<feature type="modified residue" description="4-aspartylphosphate" evidence="4">
    <location>
        <position position="54"/>
    </location>
</feature>
<dbReference type="PROSITE" id="PS01124">
    <property type="entry name" value="HTH_ARAC_FAMILY_2"/>
    <property type="match status" value="1"/>
</dbReference>
<keyword evidence="8" id="KW-1185">Reference proteome</keyword>
<gene>
    <name evidence="7" type="ORF">J34TS1_29650</name>
</gene>
<proteinExistence type="predicted"/>
<dbReference type="Gene3D" id="3.40.50.2300">
    <property type="match status" value="1"/>
</dbReference>
<feature type="domain" description="HTH araC/xylS-type" evidence="5">
    <location>
        <begin position="362"/>
        <end position="460"/>
    </location>
</feature>
<dbReference type="EMBL" id="BORT01000012">
    <property type="protein sequence ID" value="GIO48200.1"/>
    <property type="molecule type" value="Genomic_DNA"/>
</dbReference>
<dbReference type="Gene3D" id="1.10.10.60">
    <property type="entry name" value="Homeodomain-like"/>
    <property type="match status" value="2"/>
</dbReference>
<dbReference type="PANTHER" id="PTHR43280">
    <property type="entry name" value="ARAC-FAMILY TRANSCRIPTIONAL REGULATOR"/>
    <property type="match status" value="1"/>
</dbReference>
<dbReference type="SMART" id="SM00448">
    <property type="entry name" value="REC"/>
    <property type="match status" value="1"/>
</dbReference>
<dbReference type="InterPro" id="IPR018062">
    <property type="entry name" value="HTH_AraC-typ_CS"/>
</dbReference>
<sequence>MRVLIVEDDRLVRKGFISLMPWEQFGMQVIGEAGNGEDALAFLSWQEVDLLITDLAMPRMSGIELIRTVRQLYPRIWTVILTFHQDFEYIQEALRLGAIDYIAKTELQQDKMEEVLGRIAQRIRYETNQQARAWEENERVSPDQGIVWLSVSSSGSWHSSGPICFGKSVEESAPGIWFLPCKEGELSDEHLASLHEDSFLESGMVIILGGIGSESGNQVIRTLQDYRERFMFYEWGQEPSRIRTRSFEQLKETVSQRPITHEQEQKIKEAWSSLQWVIHDRQYEENLAEIEAMKLTQSQLDTLFILASTRWERVVPAKTWQAPQQKLLSWQDWKKWLGGLRQELASYLFKPSYSQDVISCVWKAAQIIHQDLSREITLREVAKEVNLSQSYLSQCFRDIVGVSFNDYVRQARIDWAKQLLVDTDKPIYWIATQTGYPNEKYFSRVFKDKTGMLPSAFRCGRKDGG</sequence>
<reference evidence="7 8" key="1">
    <citation type="submission" date="2021-03" db="EMBL/GenBank/DDBJ databases">
        <title>Antimicrobial resistance genes in bacteria isolated from Japanese honey, and their potential for conferring macrolide and lincosamide resistance in the American foulbrood pathogen Paenibacillus larvae.</title>
        <authorList>
            <person name="Okamoto M."/>
            <person name="Kumagai M."/>
            <person name="Kanamori H."/>
            <person name="Takamatsu D."/>
        </authorList>
    </citation>
    <scope>NUCLEOTIDE SEQUENCE [LARGE SCALE GENOMIC DNA]</scope>
    <source>
        <strain evidence="7 8">J34TS1</strain>
    </source>
</reference>
<dbReference type="InterPro" id="IPR011006">
    <property type="entry name" value="CheY-like_superfamily"/>
</dbReference>
<dbReference type="CDD" id="cd17536">
    <property type="entry name" value="REC_YesN-like"/>
    <property type="match status" value="1"/>
</dbReference>
<dbReference type="GO" id="GO:0043565">
    <property type="term" value="F:sequence-specific DNA binding"/>
    <property type="evidence" value="ECO:0007669"/>
    <property type="project" value="InterPro"/>
</dbReference>
<evidence type="ECO:0000256" key="4">
    <source>
        <dbReference type="PROSITE-ProRule" id="PRU00169"/>
    </source>
</evidence>
<keyword evidence="3" id="KW-0804">Transcription</keyword>
<evidence type="ECO:0000259" key="5">
    <source>
        <dbReference type="PROSITE" id="PS01124"/>
    </source>
</evidence>
<dbReference type="AlphaFoldDB" id="A0A919YFI2"/>
<name>A0A919YFI2_9BACL</name>
<dbReference type="SUPFAM" id="SSF52172">
    <property type="entry name" value="CheY-like"/>
    <property type="match status" value="1"/>
</dbReference>
<evidence type="ECO:0000256" key="2">
    <source>
        <dbReference type="ARBA" id="ARBA00023125"/>
    </source>
</evidence>
<dbReference type="Proteomes" id="UP000682811">
    <property type="component" value="Unassembled WGS sequence"/>
</dbReference>
<dbReference type="GO" id="GO:0000160">
    <property type="term" value="P:phosphorelay signal transduction system"/>
    <property type="evidence" value="ECO:0007669"/>
    <property type="project" value="InterPro"/>
</dbReference>
<evidence type="ECO:0000259" key="6">
    <source>
        <dbReference type="PROSITE" id="PS50110"/>
    </source>
</evidence>
<dbReference type="SUPFAM" id="SSF46689">
    <property type="entry name" value="Homeodomain-like"/>
    <property type="match status" value="2"/>
</dbReference>
<dbReference type="InterPro" id="IPR018060">
    <property type="entry name" value="HTH_AraC"/>
</dbReference>
<dbReference type="PANTHER" id="PTHR43280:SF28">
    <property type="entry name" value="HTH-TYPE TRANSCRIPTIONAL ACTIVATOR RHAS"/>
    <property type="match status" value="1"/>
</dbReference>
<dbReference type="PROSITE" id="PS00041">
    <property type="entry name" value="HTH_ARAC_FAMILY_1"/>
    <property type="match status" value="1"/>
</dbReference>
<keyword evidence="1" id="KW-0805">Transcription regulation</keyword>
<keyword evidence="2" id="KW-0238">DNA-binding</keyword>
<comment type="caution">
    <text evidence="7">The sequence shown here is derived from an EMBL/GenBank/DDBJ whole genome shotgun (WGS) entry which is preliminary data.</text>
</comment>
<dbReference type="SMART" id="SM00342">
    <property type="entry name" value="HTH_ARAC"/>
    <property type="match status" value="1"/>
</dbReference>
<dbReference type="PROSITE" id="PS50110">
    <property type="entry name" value="RESPONSE_REGULATORY"/>
    <property type="match status" value="1"/>
</dbReference>
<dbReference type="RefSeq" id="WP_212978902.1">
    <property type="nucleotide sequence ID" value="NZ_AP025343.1"/>
</dbReference>
<evidence type="ECO:0000256" key="1">
    <source>
        <dbReference type="ARBA" id="ARBA00023015"/>
    </source>
</evidence>
<dbReference type="GO" id="GO:0003700">
    <property type="term" value="F:DNA-binding transcription factor activity"/>
    <property type="evidence" value="ECO:0007669"/>
    <property type="project" value="InterPro"/>
</dbReference>
<accession>A0A919YFI2</accession>
<evidence type="ECO:0000313" key="8">
    <source>
        <dbReference type="Proteomes" id="UP000682811"/>
    </source>
</evidence>
<dbReference type="Pfam" id="PF00072">
    <property type="entry name" value="Response_reg"/>
    <property type="match status" value="1"/>
</dbReference>
<keyword evidence="4" id="KW-0597">Phosphoprotein</keyword>
<dbReference type="Pfam" id="PF12833">
    <property type="entry name" value="HTH_18"/>
    <property type="match status" value="1"/>
</dbReference>